<feature type="coiled-coil region" evidence="5">
    <location>
        <begin position="401"/>
        <end position="428"/>
    </location>
</feature>
<evidence type="ECO:0000256" key="3">
    <source>
        <dbReference type="ARBA" id="ARBA00022833"/>
    </source>
</evidence>
<sequence>ELSTIDDLPASNVELEPERIEDGKDGGPAFHCDLYDTELVHKIAQVFIPGLATACVDNTSGDIFWTPASVAADVRKEMVEYITQRSENFVAESVILESGADAQNCLQELSTIDDLPASNVELEPERIEDGKDGGPAFHCDLYDTELVHKIAQVFIPGLATACVDNTSGDIFWTPASVAADVRKEMVEYITQRSENFVAESVILEGGADAQVSDHPYDIISDFVDDFASSKRNLFSRVSGWLLSEKREDKIDDFVQEMEINGFWLLDRRETIAQSLLKNVDFKNEHHCNMKFNSPVELAEHVSDCSFRSMTCTNRGCSTVFCASHKEKHDSICPLKIIPCEQNCCSTIMRRDMDRHCITVCPMKLVSCPFYAVGCQSPVPHCKVEQHNSDDLHSHLLFVLQSIHKEASVEDLEKQLERLKKASSSSQLADARDVRSLTHAVKEIEAKLGPMEVSSKQPEDFEAKLGPKEVSNKTPEDVEAKLGPKEVSSKPREDLGGNLEPKEVSGKSPEDHEVELRPKEVSSKLPEDPEAKLGPKEVNSKPLEDVETELVPKEVNSNKSTEDLEINLAPREVSSKNSEDLQAKLGPKEVSSKSPEDLEAKLGPKEVNCKSPEDVETKPGPKEVGSKPLEGLGTKVGPDKTSSKLSEDLEAKFGPNEVSSKPAEDLEAKLGPKEVNSEPPMDLDAKLGPTEVSSKPRQDVEAKIGPNEVISKHSKDFEAKPGPMEVSSKDSKDLETELTTTEVSSKLNDSKEWRETLISKNVLEEAET</sequence>
<keyword evidence="5" id="KW-0175">Coiled coil</keyword>
<feature type="non-terminal residue" evidence="9">
    <location>
        <position position="1"/>
    </location>
</feature>
<evidence type="ECO:0000259" key="7">
    <source>
        <dbReference type="PROSITE" id="PS50145"/>
    </source>
</evidence>
<keyword evidence="1 4" id="KW-0479">Metal-binding</keyword>
<evidence type="ECO:0000313" key="9">
    <source>
        <dbReference type="RefSeq" id="XP_021834350.1"/>
    </source>
</evidence>
<organism evidence="8 9">
    <name type="scientific">Prunus avium</name>
    <name type="common">Cherry</name>
    <name type="synonym">Cerasus avium</name>
    <dbReference type="NCBI Taxonomy" id="42229"/>
    <lineage>
        <taxon>Eukaryota</taxon>
        <taxon>Viridiplantae</taxon>
        <taxon>Streptophyta</taxon>
        <taxon>Embryophyta</taxon>
        <taxon>Tracheophyta</taxon>
        <taxon>Spermatophyta</taxon>
        <taxon>Magnoliopsida</taxon>
        <taxon>eudicotyledons</taxon>
        <taxon>Gunneridae</taxon>
        <taxon>Pentapetalae</taxon>
        <taxon>rosids</taxon>
        <taxon>fabids</taxon>
        <taxon>Rosales</taxon>
        <taxon>Rosaceae</taxon>
        <taxon>Amygdaloideae</taxon>
        <taxon>Amygdaleae</taxon>
        <taxon>Prunus</taxon>
    </lineage>
</organism>
<dbReference type="AlphaFoldDB" id="A0A6P5U5C7"/>
<feature type="domain" description="TRAF-type" evidence="7">
    <location>
        <begin position="328"/>
        <end position="384"/>
    </location>
</feature>
<keyword evidence="8" id="KW-1185">Reference proteome</keyword>
<evidence type="ECO:0000256" key="4">
    <source>
        <dbReference type="PROSITE-ProRule" id="PRU00207"/>
    </source>
</evidence>
<dbReference type="RefSeq" id="XP_021834350.1">
    <property type="nucleotide sequence ID" value="XM_021978658.1"/>
</dbReference>
<dbReference type="Proteomes" id="UP000515124">
    <property type="component" value="Unplaced"/>
</dbReference>
<dbReference type="InterPro" id="IPR001293">
    <property type="entry name" value="Znf_TRAF"/>
</dbReference>
<feature type="compositionally biased region" description="Basic and acidic residues" evidence="6">
    <location>
        <begin position="709"/>
        <end position="718"/>
    </location>
</feature>
<dbReference type="PANTHER" id="PTHR10131">
    <property type="entry name" value="TNF RECEPTOR ASSOCIATED FACTOR"/>
    <property type="match status" value="1"/>
</dbReference>
<evidence type="ECO:0000256" key="2">
    <source>
        <dbReference type="ARBA" id="ARBA00022771"/>
    </source>
</evidence>
<feature type="region of interest" description="Disordered" evidence="6">
    <location>
        <begin position="447"/>
        <end position="747"/>
    </location>
</feature>
<feature type="compositionally biased region" description="Basic and acidic residues" evidence="6">
    <location>
        <begin position="572"/>
        <end position="624"/>
    </location>
</feature>
<name>A0A6P5U5C7_PRUAV</name>
<evidence type="ECO:0000256" key="6">
    <source>
        <dbReference type="SAM" id="MobiDB-lite"/>
    </source>
</evidence>
<dbReference type="SUPFAM" id="SSF49599">
    <property type="entry name" value="TRAF domain-like"/>
    <property type="match status" value="1"/>
</dbReference>
<reference evidence="9" key="1">
    <citation type="submission" date="2025-08" db="UniProtKB">
        <authorList>
            <consortium name="RefSeq"/>
        </authorList>
    </citation>
    <scope>IDENTIFICATION</scope>
</reference>
<keyword evidence="3 4" id="KW-0862">Zinc</keyword>
<dbReference type="Gene3D" id="3.30.40.10">
    <property type="entry name" value="Zinc/RING finger domain, C3HC4 (zinc finger)"/>
    <property type="match status" value="1"/>
</dbReference>
<dbReference type="Pfam" id="PF02176">
    <property type="entry name" value="zf-TRAF"/>
    <property type="match status" value="1"/>
</dbReference>
<gene>
    <name evidence="9" type="primary">LOC110774121</name>
</gene>
<proteinExistence type="predicted"/>
<feature type="compositionally biased region" description="Basic and acidic residues" evidence="6">
    <location>
        <begin position="636"/>
        <end position="650"/>
    </location>
</feature>
<dbReference type="KEGG" id="pavi:110774121"/>
<dbReference type="GO" id="GO:0008270">
    <property type="term" value="F:zinc ion binding"/>
    <property type="evidence" value="ECO:0007669"/>
    <property type="project" value="UniProtKB-KW"/>
</dbReference>
<evidence type="ECO:0000256" key="1">
    <source>
        <dbReference type="ARBA" id="ARBA00022723"/>
    </source>
</evidence>
<dbReference type="GeneID" id="110774121"/>
<evidence type="ECO:0000256" key="5">
    <source>
        <dbReference type="SAM" id="Coils"/>
    </source>
</evidence>
<dbReference type="PROSITE" id="PS50145">
    <property type="entry name" value="ZF_TRAF"/>
    <property type="match status" value="1"/>
</dbReference>
<feature type="zinc finger region" description="TRAF-type" evidence="4">
    <location>
        <begin position="328"/>
        <end position="384"/>
    </location>
</feature>
<feature type="compositionally biased region" description="Basic and acidic residues" evidence="6">
    <location>
        <begin position="456"/>
        <end position="543"/>
    </location>
</feature>
<dbReference type="InterPro" id="IPR013083">
    <property type="entry name" value="Znf_RING/FYVE/PHD"/>
</dbReference>
<keyword evidence="2 4" id="KW-0863">Zinc-finger</keyword>
<protein>
    <submittedName>
        <fullName evidence="9">Uncharacterized protein LOC110774121</fullName>
    </submittedName>
</protein>
<accession>A0A6P5U5C7</accession>
<evidence type="ECO:0000313" key="8">
    <source>
        <dbReference type="Proteomes" id="UP000515124"/>
    </source>
</evidence>
<dbReference type="PANTHER" id="PTHR10131:SF161">
    <property type="entry name" value="F26K24.24 PROTEIN"/>
    <property type="match status" value="1"/>
</dbReference>
<feature type="compositionally biased region" description="Basic and acidic residues" evidence="6">
    <location>
        <begin position="661"/>
        <end position="675"/>
    </location>
</feature>